<dbReference type="OrthoDB" id="550309at2759"/>
<keyword evidence="14" id="KW-1185">Reference proteome</keyword>
<evidence type="ECO:0000256" key="8">
    <source>
        <dbReference type="ARBA" id="ARBA00030125"/>
    </source>
</evidence>
<evidence type="ECO:0000256" key="2">
    <source>
        <dbReference type="ARBA" id="ARBA00009681"/>
    </source>
</evidence>
<comment type="similarity">
    <text evidence="2">Belongs to the Mediator complex subunit 26 family.</text>
</comment>
<dbReference type="GO" id="GO:0070847">
    <property type="term" value="C:core mediator complex"/>
    <property type="evidence" value="ECO:0007669"/>
    <property type="project" value="TreeGrafter"/>
</dbReference>
<dbReference type="PANTHER" id="PTHR15201">
    <property type="entry name" value="CRSP70"/>
    <property type="match status" value="1"/>
</dbReference>
<dbReference type="GO" id="GO:0005654">
    <property type="term" value="C:nucleoplasm"/>
    <property type="evidence" value="ECO:0007669"/>
    <property type="project" value="UniProtKB-ARBA"/>
</dbReference>
<feature type="domain" description="TFIIS N-terminal" evidence="12">
    <location>
        <begin position="14"/>
        <end position="91"/>
    </location>
</feature>
<dbReference type="InterPro" id="IPR035441">
    <property type="entry name" value="TFIIS/LEDGF_dom_sf"/>
</dbReference>
<dbReference type="Gene3D" id="1.20.930.10">
    <property type="entry name" value="Conserved domain common to transcription factors TFIIS, elongin A, CRSP70"/>
    <property type="match status" value="1"/>
</dbReference>
<dbReference type="InterPro" id="IPR042376">
    <property type="entry name" value="MED26"/>
</dbReference>
<dbReference type="InterPro" id="IPR003617">
    <property type="entry name" value="TFIIS/CRSP70_N_sub"/>
</dbReference>
<evidence type="ECO:0000313" key="14">
    <source>
        <dbReference type="Proteomes" id="UP000593565"/>
    </source>
</evidence>
<feature type="compositionally biased region" description="Polar residues" evidence="11">
    <location>
        <begin position="104"/>
        <end position="126"/>
    </location>
</feature>
<keyword evidence="5" id="KW-0010">Activator</keyword>
<dbReference type="PANTHER" id="PTHR15201:SF1">
    <property type="entry name" value="MEDIATOR OF RNA POLYMERASE II TRANSCRIPTION SUBUNIT 26"/>
    <property type="match status" value="1"/>
</dbReference>
<name>A0A7J6ALA1_AMEME</name>
<dbReference type="FunFam" id="1.20.930.10:FF:000008">
    <property type="entry name" value="mediator of RNA polymerase II transcription subunit 26"/>
    <property type="match status" value="1"/>
</dbReference>
<evidence type="ECO:0000313" key="13">
    <source>
        <dbReference type="EMBL" id="KAF4083326.1"/>
    </source>
</evidence>
<accession>A0A7J6ALA1</accession>
<dbReference type="InterPro" id="IPR031416">
    <property type="entry name" value="Med26_C"/>
</dbReference>
<dbReference type="InterPro" id="IPR017923">
    <property type="entry name" value="TFIIS_N"/>
</dbReference>
<evidence type="ECO:0000256" key="9">
    <source>
        <dbReference type="ARBA" id="ARBA00031968"/>
    </source>
</evidence>
<dbReference type="SMART" id="SM00509">
    <property type="entry name" value="TFS2N"/>
    <property type="match status" value="1"/>
</dbReference>
<feature type="region of interest" description="Disordered" evidence="11">
    <location>
        <begin position="104"/>
        <end position="144"/>
    </location>
</feature>
<evidence type="ECO:0000256" key="5">
    <source>
        <dbReference type="ARBA" id="ARBA00023159"/>
    </source>
</evidence>
<dbReference type="GO" id="GO:0006357">
    <property type="term" value="P:regulation of transcription by RNA polymerase II"/>
    <property type="evidence" value="ECO:0007669"/>
    <property type="project" value="InterPro"/>
</dbReference>
<evidence type="ECO:0000256" key="11">
    <source>
        <dbReference type="SAM" id="MobiDB-lite"/>
    </source>
</evidence>
<evidence type="ECO:0000256" key="7">
    <source>
        <dbReference type="ARBA" id="ARBA00023242"/>
    </source>
</evidence>
<dbReference type="EMBL" id="JAAGNN010000011">
    <property type="protein sequence ID" value="KAF4083326.1"/>
    <property type="molecule type" value="Genomic_DNA"/>
</dbReference>
<keyword evidence="7 10" id="KW-0539">Nucleus</keyword>
<evidence type="ECO:0000259" key="12">
    <source>
        <dbReference type="PROSITE" id="PS51319"/>
    </source>
</evidence>
<proteinExistence type="inferred from homology"/>
<dbReference type="Pfam" id="PF15693">
    <property type="entry name" value="Med26_C"/>
    <property type="match status" value="1"/>
</dbReference>
<dbReference type="PROSITE" id="PS51319">
    <property type="entry name" value="TFIIS_N"/>
    <property type="match status" value="1"/>
</dbReference>
<evidence type="ECO:0000256" key="1">
    <source>
        <dbReference type="ARBA" id="ARBA00004123"/>
    </source>
</evidence>
<dbReference type="Pfam" id="PF08711">
    <property type="entry name" value="Med26"/>
    <property type="match status" value="1"/>
</dbReference>
<comment type="subcellular location">
    <subcellularLocation>
        <location evidence="1 10">Nucleus</location>
    </subcellularLocation>
</comment>
<gene>
    <name evidence="13" type="ORF">AMELA_G00139990</name>
</gene>
<evidence type="ECO:0000256" key="10">
    <source>
        <dbReference type="PROSITE-ProRule" id="PRU00649"/>
    </source>
</evidence>
<dbReference type="GO" id="GO:0010628">
    <property type="term" value="P:positive regulation of gene expression"/>
    <property type="evidence" value="ECO:0007669"/>
    <property type="project" value="TreeGrafter"/>
</dbReference>
<keyword evidence="4" id="KW-0805">Transcription regulation</keyword>
<evidence type="ECO:0000256" key="3">
    <source>
        <dbReference type="ARBA" id="ARBA00019686"/>
    </source>
</evidence>
<evidence type="ECO:0000256" key="4">
    <source>
        <dbReference type="ARBA" id="ARBA00023015"/>
    </source>
</evidence>
<sequence>MTMTTASVTVTAQQIRDRLLQATDAHSNISNMVAVLDVISILEKYPITKEALEETRLGKLINDLRKKTRDEDLAKRAKKLLRNWQKLIDPHQPEILPKELSSTLSSVMGSNRSQTLPGSRSPQTATDNDKKPVLHSVHSSSTEKFYPMTHTGKQIVEKNLPTLKGTKRSALSTASGSSGGPVDLQIHTSAIKPQFSSPELNKEPTASAILRKSVLKQQGQRDITAVEKVKHKAHSHYTNPSPSKAVSTKQLVPSVKQLVPSKQPTSFSATDSETLSVLPLHSSIQGMHTECHQSKDPSQPENESLLNCERTLEQTNNLQNKSKGLARPQPGLLSEVTNMETEKDIKPSVGKRRKPQFRDYTINVEGRPSDDMCKPARVKNRKLTFDPLTQQIRPSAVNQSEEQHNSVVDVNEPVNLKQSPSASSPNTVHKMNWKDMSQNQIVKYYLNLQNNLLKTSGSQVPGAHFFMTEQVKCEEDNMREASKTHVQVPNVSETNLPGIDRDITTEDVHKINNKHWPGVNGCYDSKGHWYGWTECISLDTYGDGSKLNIFPYVCID</sequence>
<evidence type="ECO:0000256" key="6">
    <source>
        <dbReference type="ARBA" id="ARBA00023163"/>
    </source>
</evidence>
<keyword evidence="6" id="KW-0804">Transcription</keyword>
<dbReference type="AlphaFoldDB" id="A0A7J6ALA1"/>
<dbReference type="SUPFAM" id="SSF47676">
    <property type="entry name" value="Conserved domain common to transcription factors TFIIS, elongin A, CRSP70"/>
    <property type="match status" value="1"/>
</dbReference>
<dbReference type="GO" id="GO:0016592">
    <property type="term" value="C:mediator complex"/>
    <property type="evidence" value="ECO:0007669"/>
    <property type="project" value="InterPro"/>
</dbReference>
<dbReference type="Proteomes" id="UP000593565">
    <property type="component" value="Unassembled WGS sequence"/>
</dbReference>
<comment type="caution">
    <text evidence="13">The sequence shown here is derived from an EMBL/GenBank/DDBJ whole genome shotgun (WGS) entry which is preliminary data.</text>
</comment>
<reference evidence="13 14" key="1">
    <citation type="submission" date="2020-02" db="EMBL/GenBank/DDBJ databases">
        <title>A chromosome-scale genome assembly of the black bullhead catfish (Ameiurus melas).</title>
        <authorList>
            <person name="Wen M."/>
            <person name="Zham M."/>
            <person name="Cabau C."/>
            <person name="Klopp C."/>
            <person name="Donnadieu C."/>
            <person name="Roques C."/>
            <person name="Bouchez O."/>
            <person name="Lampietro C."/>
            <person name="Jouanno E."/>
            <person name="Herpin A."/>
            <person name="Louis A."/>
            <person name="Berthelot C."/>
            <person name="Parey E."/>
            <person name="Roest-Crollius H."/>
            <person name="Braasch I."/>
            <person name="Postlethwait J."/>
            <person name="Robinson-Rechavi M."/>
            <person name="Echchiki A."/>
            <person name="Begum T."/>
            <person name="Montfort J."/>
            <person name="Schartl M."/>
            <person name="Bobe J."/>
            <person name="Guiguen Y."/>
        </authorList>
    </citation>
    <scope>NUCLEOTIDE SEQUENCE [LARGE SCALE GENOMIC DNA]</scope>
    <source>
        <strain evidence="13">M_S1</strain>
        <tissue evidence="13">Blood</tissue>
    </source>
</reference>
<dbReference type="CDD" id="cd00183">
    <property type="entry name" value="TFIIS_I"/>
    <property type="match status" value="1"/>
</dbReference>
<protein>
    <recommendedName>
        <fullName evidence="3">Mediator of RNA polymerase II transcription subunit 26</fullName>
    </recommendedName>
    <alternativeName>
        <fullName evidence="8">Cofactor required for Sp1 transcriptional activation subunit 7</fullName>
    </alternativeName>
    <alternativeName>
        <fullName evidence="9">Mediator complex subunit 26</fullName>
    </alternativeName>
</protein>
<organism evidence="13 14">
    <name type="scientific">Ameiurus melas</name>
    <name type="common">Black bullhead</name>
    <name type="synonym">Silurus melas</name>
    <dbReference type="NCBI Taxonomy" id="219545"/>
    <lineage>
        <taxon>Eukaryota</taxon>
        <taxon>Metazoa</taxon>
        <taxon>Chordata</taxon>
        <taxon>Craniata</taxon>
        <taxon>Vertebrata</taxon>
        <taxon>Euteleostomi</taxon>
        <taxon>Actinopterygii</taxon>
        <taxon>Neopterygii</taxon>
        <taxon>Teleostei</taxon>
        <taxon>Ostariophysi</taxon>
        <taxon>Siluriformes</taxon>
        <taxon>Ictaluridae</taxon>
        <taxon>Ameiurus</taxon>
    </lineage>
</organism>
<dbReference type="GO" id="GO:0003712">
    <property type="term" value="F:transcription coregulator activity"/>
    <property type="evidence" value="ECO:0007669"/>
    <property type="project" value="TreeGrafter"/>
</dbReference>